<dbReference type="Gene3D" id="1.10.290.10">
    <property type="entry name" value="Topoisomerase I, domain 4"/>
    <property type="match status" value="1"/>
</dbReference>
<accession>A0A433Q2U9</accession>
<keyword evidence="1" id="KW-0799">Topoisomerase</keyword>
<reference evidence="2 3" key="1">
    <citation type="journal article" date="2018" name="New Phytol.">
        <title>Phylogenomics of Endogonaceae and evolution of mycorrhizas within Mucoromycota.</title>
        <authorList>
            <person name="Chang Y."/>
            <person name="Desiro A."/>
            <person name="Na H."/>
            <person name="Sandor L."/>
            <person name="Lipzen A."/>
            <person name="Clum A."/>
            <person name="Barry K."/>
            <person name="Grigoriev I.V."/>
            <person name="Martin F.M."/>
            <person name="Stajich J.E."/>
            <person name="Smith M.E."/>
            <person name="Bonito G."/>
            <person name="Spatafora J.W."/>
        </authorList>
    </citation>
    <scope>NUCLEOTIDE SEQUENCE [LARGE SCALE GENOMIC DNA]</scope>
    <source>
        <strain evidence="2 3">AD002</strain>
    </source>
</reference>
<comment type="catalytic activity">
    <reaction evidence="1">
        <text>ATP-independent breakage of single-stranded DNA, followed by passage and rejoining.</text>
        <dbReference type="EC" id="5.6.2.1"/>
    </reaction>
</comment>
<dbReference type="PANTHER" id="PTHR11390:SF20">
    <property type="entry name" value="DNA TOPOISOMERASE 3-BETA-1"/>
    <property type="match status" value="1"/>
</dbReference>
<dbReference type="InterPro" id="IPR000380">
    <property type="entry name" value="Topo_IA"/>
</dbReference>
<dbReference type="GO" id="GO:0006310">
    <property type="term" value="P:DNA recombination"/>
    <property type="evidence" value="ECO:0007669"/>
    <property type="project" value="TreeGrafter"/>
</dbReference>
<sequence>MCIADEGELGGDTWRVYDYITRTFIGSVSPNLKYTKTTTEFHIGKEKFECSGRRFAISWRVLVF</sequence>
<dbReference type="PANTHER" id="PTHR11390">
    <property type="entry name" value="PROKARYOTIC DNA TOPOISOMERASE"/>
    <property type="match status" value="1"/>
</dbReference>
<dbReference type="InterPro" id="IPR013825">
    <property type="entry name" value="Topo_IA_cen_sub2"/>
</dbReference>
<comment type="similarity">
    <text evidence="1">Belongs to the type IA topoisomerase family.</text>
</comment>
<keyword evidence="3" id="KW-1185">Reference proteome</keyword>
<evidence type="ECO:0000313" key="2">
    <source>
        <dbReference type="EMBL" id="RUS24141.1"/>
    </source>
</evidence>
<evidence type="ECO:0000313" key="3">
    <source>
        <dbReference type="Proteomes" id="UP000274822"/>
    </source>
</evidence>
<comment type="caution">
    <text evidence="2">The sequence shown here is derived from an EMBL/GenBank/DDBJ whole genome shotgun (WGS) entry which is preliminary data.</text>
</comment>
<organism evidence="2 3">
    <name type="scientific">Jimgerdemannia flammicorona</name>
    <dbReference type="NCBI Taxonomy" id="994334"/>
    <lineage>
        <taxon>Eukaryota</taxon>
        <taxon>Fungi</taxon>
        <taxon>Fungi incertae sedis</taxon>
        <taxon>Mucoromycota</taxon>
        <taxon>Mucoromycotina</taxon>
        <taxon>Endogonomycetes</taxon>
        <taxon>Endogonales</taxon>
        <taxon>Endogonaceae</taxon>
        <taxon>Jimgerdemannia</taxon>
    </lineage>
</organism>
<dbReference type="Gene3D" id="2.70.20.10">
    <property type="entry name" value="Topoisomerase I, domain 3"/>
    <property type="match status" value="1"/>
</dbReference>
<protein>
    <recommendedName>
        <fullName evidence="1">DNA topoisomerase</fullName>
        <ecNumber evidence="1">5.6.2.1</ecNumber>
    </recommendedName>
</protein>
<evidence type="ECO:0000256" key="1">
    <source>
        <dbReference type="RuleBase" id="RU362092"/>
    </source>
</evidence>
<dbReference type="EC" id="5.6.2.1" evidence="1"/>
<dbReference type="GO" id="GO:0003917">
    <property type="term" value="F:DNA topoisomerase type I (single strand cut, ATP-independent) activity"/>
    <property type="evidence" value="ECO:0007669"/>
    <property type="project" value="UniProtKB-EC"/>
</dbReference>
<dbReference type="GO" id="GO:0003677">
    <property type="term" value="F:DNA binding"/>
    <property type="evidence" value="ECO:0007669"/>
    <property type="project" value="UniProtKB-KW"/>
</dbReference>
<dbReference type="GO" id="GO:0006281">
    <property type="term" value="P:DNA repair"/>
    <property type="evidence" value="ECO:0007669"/>
    <property type="project" value="TreeGrafter"/>
</dbReference>
<comment type="function">
    <text evidence="1">Introduces a single-strand break via transesterification at a target site in duplex DNA. Releases the supercoiling and torsional tension of DNA introduced during the DNA replication and transcription by transiently cleaving and rejoining one strand of the DNA duplex. The scissile phosphodiester is attacked by the catalytic tyrosine of the enzyme, resulting in the formation of a DNA-(5'-phosphotyrosyl)-enzyme intermediate and the expulsion of a 3'-OH DNA strand.</text>
</comment>
<dbReference type="Proteomes" id="UP000274822">
    <property type="component" value="Unassembled WGS sequence"/>
</dbReference>
<keyword evidence="1" id="KW-0238">DNA-binding</keyword>
<dbReference type="InterPro" id="IPR013826">
    <property type="entry name" value="Topo_IA_cen_sub3"/>
</dbReference>
<dbReference type="InterPro" id="IPR023405">
    <property type="entry name" value="Topo_IA_core_domain"/>
</dbReference>
<dbReference type="AlphaFoldDB" id="A0A433Q2U9"/>
<dbReference type="GO" id="GO:0005634">
    <property type="term" value="C:nucleus"/>
    <property type="evidence" value="ECO:0007669"/>
    <property type="project" value="TreeGrafter"/>
</dbReference>
<name>A0A433Q2U9_9FUNG</name>
<gene>
    <name evidence="2" type="ORF">BC938DRAFT_474043</name>
</gene>
<proteinExistence type="inferred from homology"/>
<dbReference type="EMBL" id="RBNJ01017153">
    <property type="protein sequence ID" value="RUS24141.1"/>
    <property type="molecule type" value="Genomic_DNA"/>
</dbReference>
<dbReference type="GO" id="GO:0006265">
    <property type="term" value="P:DNA topological change"/>
    <property type="evidence" value="ECO:0007669"/>
    <property type="project" value="InterPro"/>
</dbReference>
<keyword evidence="1" id="KW-0413">Isomerase</keyword>
<dbReference type="SUPFAM" id="SSF56712">
    <property type="entry name" value="Prokaryotic type I DNA topoisomerase"/>
    <property type="match status" value="1"/>
</dbReference>